<feature type="chain" id="PRO_5022149616" description="CarboxypepD_reg-like domain-containing protein" evidence="1">
    <location>
        <begin position="21"/>
        <end position="236"/>
    </location>
</feature>
<organism evidence="2 3">
    <name type="scientific">Saccharicrinis carchari</name>
    <dbReference type="NCBI Taxonomy" id="1168039"/>
    <lineage>
        <taxon>Bacteria</taxon>
        <taxon>Pseudomonadati</taxon>
        <taxon>Bacteroidota</taxon>
        <taxon>Bacteroidia</taxon>
        <taxon>Marinilabiliales</taxon>
        <taxon>Marinilabiliaceae</taxon>
        <taxon>Saccharicrinis</taxon>
    </lineage>
</organism>
<dbReference type="EMBL" id="FXTB01000006">
    <property type="protein sequence ID" value="SMO75264.1"/>
    <property type="molecule type" value="Genomic_DNA"/>
</dbReference>
<keyword evidence="3" id="KW-1185">Reference proteome</keyword>
<sequence length="236" mass="26939">MKPKRILPLLLLVFCTFASAQVNRDSLLFRGVILEGDSLFSLPYAKYIVNNKFGYTANEAGQFSFWAKPGDMVHFSYVGFKPLYLQLNDTLSNSNYLMGVFLSRDTIELSEVIIIPQFINPNAVARNMPMLSTTDEVVAQNNVAMSTYQAKTQPVTTWDAEMNQKNFIQSRSNDIAYQTQVQPSQMVGVSNTAILKQIDRAKLRKMKPARPYITQNEWEQLLMSYQQRIKNKLEGN</sequence>
<protein>
    <recommendedName>
        <fullName evidence="4">CarboxypepD_reg-like domain-containing protein</fullName>
    </recommendedName>
</protein>
<reference evidence="2 3" key="1">
    <citation type="submission" date="2017-05" db="EMBL/GenBank/DDBJ databases">
        <authorList>
            <person name="Varghese N."/>
            <person name="Submissions S."/>
        </authorList>
    </citation>
    <scope>NUCLEOTIDE SEQUENCE [LARGE SCALE GENOMIC DNA]</scope>
    <source>
        <strain evidence="2 3">DSM 27040</strain>
    </source>
</reference>
<accession>A0A521DU77</accession>
<feature type="signal peptide" evidence="1">
    <location>
        <begin position="1"/>
        <end position="20"/>
    </location>
</feature>
<dbReference type="InterPro" id="IPR008969">
    <property type="entry name" value="CarboxyPept-like_regulatory"/>
</dbReference>
<dbReference type="OrthoDB" id="905812at2"/>
<keyword evidence="1" id="KW-0732">Signal</keyword>
<gene>
    <name evidence="2" type="ORF">SAMN06265379_106185</name>
</gene>
<dbReference type="Proteomes" id="UP000319040">
    <property type="component" value="Unassembled WGS sequence"/>
</dbReference>
<evidence type="ECO:0000313" key="2">
    <source>
        <dbReference type="EMBL" id="SMO75264.1"/>
    </source>
</evidence>
<proteinExistence type="predicted"/>
<evidence type="ECO:0008006" key="4">
    <source>
        <dbReference type="Google" id="ProtNLM"/>
    </source>
</evidence>
<name>A0A521DU77_SACCC</name>
<dbReference type="AlphaFoldDB" id="A0A521DU77"/>
<dbReference type="SUPFAM" id="SSF49464">
    <property type="entry name" value="Carboxypeptidase regulatory domain-like"/>
    <property type="match status" value="1"/>
</dbReference>
<evidence type="ECO:0000256" key="1">
    <source>
        <dbReference type="SAM" id="SignalP"/>
    </source>
</evidence>
<dbReference type="RefSeq" id="WP_142533886.1">
    <property type="nucleotide sequence ID" value="NZ_FXTB01000006.1"/>
</dbReference>
<evidence type="ECO:0000313" key="3">
    <source>
        <dbReference type="Proteomes" id="UP000319040"/>
    </source>
</evidence>